<reference evidence="1" key="1">
    <citation type="journal article" date="2015" name="Nature">
        <title>Complex archaea that bridge the gap between prokaryotes and eukaryotes.</title>
        <authorList>
            <person name="Spang A."/>
            <person name="Saw J.H."/>
            <person name="Jorgensen S.L."/>
            <person name="Zaremba-Niedzwiedzka K."/>
            <person name="Martijn J."/>
            <person name="Lind A.E."/>
            <person name="van Eijk R."/>
            <person name="Schleper C."/>
            <person name="Guy L."/>
            <person name="Ettema T.J."/>
        </authorList>
    </citation>
    <scope>NUCLEOTIDE SEQUENCE</scope>
</reference>
<name>A0A0F9TCL5_9ZZZZ</name>
<dbReference type="AlphaFoldDB" id="A0A0F9TCL5"/>
<evidence type="ECO:0000313" key="1">
    <source>
        <dbReference type="EMBL" id="KKN72672.1"/>
    </source>
</evidence>
<organism evidence="1">
    <name type="scientific">marine sediment metagenome</name>
    <dbReference type="NCBI Taxonomy" id="412755"/>
    <lineage>
        <taxon>unclassified sequences</taxon>
        <taxon>metagenomes</taxon>
        <taxon>ecological metagenomes</taxon>
    </lineage>
</organism>
<accession>A0A0F9TCL5</accession>
<protein>
    <submittedName>
        <fullName evidence="1">Uncharacterized protein</fullName>
    </submittedName>
</protein>
<dbReference type="InterPro" id="IPR027417">
    <property type="entry name" value="P-loop_NTPase"/>
</dbReference>
<dbReference type="Pfam" id="PF13558">
    <property type="entry name" value="SbcC_Walker_B"/>
    <property type="match status" value="1"/>
</dbReference>
<gene>
    <name evidence="1" type="ORF">LCGC14_0408130</name>
</gene>
<sequence>MTQEINKTLRDVTYDPTTGTRAQISITPSKSPLLKDFLKALDEALVEVATGEAGDSAKKVMGFIEETENKSQDEDRQFLIDLRNHYYTEVREYRWENDDLGALVNTHRSAGAASGGQGERLTLLLLGAGISYAFGQRDPQSADRALGVIVLDEAFLKSSTTAATAAAEVLRALNLQIIIATPMTHVGVLSKHAKRIFNITKINEQCQVEETRLSDIVGTADAAA</sequence>
<proteinExistence type="predicted"/>
<dbReference type="Gene3D" id="3.40.50.300">
    <property type="entry name" value="P-loop containing nucleotide triphosphate hydrolases"/>
    <property type="match status" value="1"/>
</dbReference>
<comment type="caution">
    <text evidence="1">The sequence shown here is derived from an EMBL/GenBank/DDBJ whole genome shotgun (WGS) entry which is preliminary data.</text>
</comment>
<dbReference type="EMBL" id="LAZR01000357">
    <property type="protein sequence ID" value="KKN72672.1"/>
    <property type="molecule type" value="Genomic_DNA"/>
</dbReference>